<dbReference type="FunFam" id="2.102.10.10:FF:000014">
    <property type="entry name" value="Oxidoreductase, FAD dependent"/>
    <property type="match status" value="1"/>
</dbReference>
<protein>
    <submittedName>
        <fullName evidence="7">Glycine/D-amino acid oxidase</fullName>
    </submittedName>
</protein>
<dbReference type="STRING" id="930152.SAMN05216565_101589"/>
<dbReference type="PRINTS" id="PR00162">
    <property type="entry name" value="RIESKE"/>
</dbReference>
<dbReference type="SUPFAM" id="SSF50022">
    <property type="entry name" value="ISP domain"/>
    <property type="match status" value="1"/>
</dbReference>
<organism evidence="7 8">
    <name type="scientific">Litchfieldia salsa</name>
    <dbReference type="NCBI Taxonomy" id="930152"/>
    <lineage>
        <taxon>Bacteria</taxon>
        <taxon>Bacillati</taxon>
        <taxon>Bacillota</taxon>
        <taxon>Bacilli</taxon>
        <taxon>Bacillales</taxon>
        <taxon>Bacillaceae</taxon>
        <taxon>Litchfieldia</taxon>
    </lineage>
</organism>
<dbReference type="Pfam" id="PF01266">
    <property type="entry name" value="DAO"/>
    <property type="match status" value="1"/>
</dbReference>
<evidence type="ECO:0000256" key="4">
    <source>
        <dbReference type="ARBA" id="ARBA00023014"/>
    </source>
</evidence>
<evidence type="ECO:0000313" key="8">
    <source>
        <dbReference type="Proteomes" id="UP000199159"/>
    </source>
</evidence>
<evidence type="ECO:0000256" key="5">
    <source>
        <dbReference type="ARBA" id="ARBA00023157"/>
    </source>
</evidence>
<dbReference type="InterPro" id="IPR036188">
    <property type="entry name" value="FAD/NAD-bd_sf"/>
</dbReference>
<keyword evidence="3" id="KW-0408">Iron</keyword>
<feature type="domain" description="Rieske" evidence="6">
    <location>
        <begin position="423"/>
        <end position="517"/>
    </location>
</feature>
<sequence length="521" mass="58610">MTSNHKLPDKIEPFWRENLEIPTFPKLENDLEVDVVIVGGGITGLTAAYILLNEGLSVAILEANKLVNGTTGHTTAKITAQHDLIYDEFIQHFGKSKARLYYEANIEALNFIKQTVEEHQIQCDFKVQDAYLYSTTDEYAQKIKTEGEAYEKLGIDGGIVESIPFDFEVKNAIVMKDQAQFHPVKYLAQLTQIITEKGGLIFEDTVAVNVETGEKPTVLTRDGNRVTGGFVLSCSHFPFYEGLGMYSARMYADRSYVIAVKAKEKYPEGMYLSVDKPSRSLRSASYKEEELMIIGGEGHKTGQETDTLGEYTALENFSEQNFEVEEIVNRWSAQDLTTLDKIPYIGELTVDQSNILVATGFRKWGMTNSTVAALIFRDIILKRKNKYRDLYSPSRFYADPSLKKFLLMNADVVKHLIKGKLEMPQKNVDEIANGEGAVISINGHRKGVYKDEEGKVYIVDTTCTHVGCEVSWNCGEKSWDCPCHGSRFSYTGEVLEGPAEKPLQQYDFTLLDNFTSEDSGY</sequence>
<dbReference type="CDD" id="cd03477">
    <property type="entry name" value="Rieske_YhfW_C"/>
    <property type="match status" value="1"/>
</dbReference>
<dbReference type="PANTHER" id="PTHR13847">
    <property type="entry name" value="SARCOSINE DEHYDROGENASE-RELATED"/>
    <property type="match status" value="1"/>
</dbReference>
<dbReference type="InterPro" id="IPR036922">
    <property type="entry name" value="Rieske_2Fe-2S_sf"/>
</dbReference>
<evidence type="ECO:0000256" key="3">
    <source>
        <dbReference type="ARBA" id="ARBA00023004"/>
    </source>
</evidence>
<keyword evidence="5" id="KW-1015">Disulfide bond</keyword>
<keyword evidence="2" id="KW-0479">Metal-binding</keyword>
<dbReference type="GO" id="GO:0051537">
    <property type="term" value="F:2 iron, 2 sulfur cluster binding"/>
    <property type="evidence" value="ECO:0007669"/>
    <property type="project" value="UniProtKB-KW"/>
</dbReference>
<dbReference type="PANTHER" id="PTHR13847:SF274">
    <property type="entry name" value="RIESKE 2FE-2S IRON-SULFUR PROTEIN YHFW-RELATED"/>
    <property type="match status" value="1"/>
</dbReference>
<dbReference type="InterPro" id="IPR017941">
    <property type="entry name" value="Rieske_2Fe-2S"/>
</dbReference>
<dbReference type="GO" id="GO:0005737">
    <property type="term" value="C:cytoplasm"/>
    <property type="evidence" value="ECO:0007669"/>
    <property type="project" value="TreeGrafter"/>
</dbReference>
<dbReference type="InterPro" id="IPR005805">
    <property type="entry name" value="Rieske_Fe-S_prot_C"/>
</dbReference>
<gene>
    <name evidence="7" type="ORF">SAMN05216565_101589</name>
</gene>
<name>A0A1H0Q3U7_9BACI</name>
<dbReference type="GO" id="GO:0016020">
    <property type="term" value="C:membrane"/>
    <property type="evidence" value="ECO:0007669"/>
    <property type="project" value="InterPro"/>
</dbReference>
<dbReference type="PROSITE" id="PS51296">
    <property type="entry name" value="RIESKE"/>
    <property type="match status" value="1"/>
</dbReference>
<evidence type="ECO:0000256" key="1">
    <source>
        <dbReference type="ARBA" id="ARBA00022714"/>
    </source>
</evidence>
<reference evidence="8" key="1">
    <citation type="submission" date="2016-10" db="EMBL/GenBank/DDBJ databases">
        <authorList>
            <person name="Varghese N."/>
            <person name="Submissions S."/>
        </authorList>
    </citation>
    <scope>NUCLEOTIDE SEQUENCE [LARGE SCALE GENOMIC DNA]</scope>
    <source>
        <strain evidence="8">IBRC-M10078</strain>
    </source>
</reference>
<dbReference type="Gene3D" id="2.102.10.10">
    <property type="entry name" value="Rieske [2Fe-2S] iron-sulphur domain"/>
    <property type="match status" value="1"/>
</dbReference>
<dbReference type="Pfam" id="PF00355">
    <property type="entry name" value="Rieske"/>
    <property type="match status" value="1"/>
</dbReference>
<keyword evidence="4" id="KW-0411">Iron-sulfur</keyword>
<dbReference type="EMBL" id="FNJU01000001">
    <property type="protein sequence ID" value="SDP12087.1"/>
    <property type="molecule type" value="Genomic_DNA"/>
</dbReference>
<keyword evidence="1" id="KW-0001">2Fe-2S</keyword>
<evidence type="ECO:0000313" key="7">
    <source>
        <dbReference type="EMBL" id="SDP12087.1"/>
    </source>
</evidence>
<keyword evidence="8" id="KW-1185">Reference proteome</keyword>
<dbReference type="AlphaFoldDB" id="A0A1H0Q3U7"/>
<evidence type="ECO:0000256" key="2">
    <source>
        <dbReference type="ARBA" id="ARBA00022723"/>
    </source>
</evidence>
<dbReference type="Gene3D" id="3.50.50.60">
    <property type="entry name" value="FAD/NAD(P)-binding domain"/>
    <property type="match status" value="1"/>
</dbReference>
<dbReference type="SUPFAM" id="SSF51971">
    <property type="entry name" value="Nucleotide-binding domain"/>
    <property type="match status" value="1"/>
</dbReference>
<dbReference type="InterPro" id="IPR038010">
    <property type="entry name" value="YhfW_C"/>
</dbReference>
<dbReference type="Proteomes" id="UP000199159">
    <property type="component" value="Unassembled WGS sequence"/>
</dbReference>
<dbReference type="GO" id="GO:0046872">
    <property type="term" value="F:metal ion binding"/>
    <property type="evidence" value="ECO:0007669"/>
    <property type="project" value="UniProtKB-KW"/>
</dbReference>
<proteinExistence type="predicted"/>
<evidence type="ECO:0000259" key="6">
    <source>
        <dbReference type="PROSITE" id="PS51296"/>
    </source>
</evidence>
<dbReference type="OrthoDB" id="9767869at2"/>
<accession>A0A1H0Q3U7</accession>
<dbReference type="GO" id="GO:0016705">
    <property type="term" value="F:oxidoreductase activity, acting on paired donors, with incorporation or reduction of molecular oxygen"/>
    <property type="evidence" value="ECO:0007669"/>
    <property type="project" value="UniProtKB-ARBA"/>
</dbReference>
<dbReference type="RefSeq" id="WP_090849711.1">
    <property type="nucleotide sequence ID" value="NZ_FNJU01000001.1"/>
</dbReference>
<dbReference type="InterPro" id="IPR006076">
    <property type="entry name" value="FAD-dep_OxRdtase"/>
</dbReference>
<dbReference type="GO" id="GO:0004497">
    <property type="term" value="F:monooxygenase activity"/>
    <property type="evidence" value="ECO:0007669"/>
    <property type="project" value="UniProtKB-ARBA"/>
</dbReference>
<dbReference type="Gene3D" id="3.30.9.10">
    <property type="entry name" value="D-Amino Acid Oxidase, subunit A, domain 2"/>
    <property type="match status" value="1"/>
</dbReference>